<evidence type="ECO:0000313" key="3">
    <source>
        <dbReference type="Proteomes" id="UP001418222"/>
    </source>
</evidence>
<protein>
    <submittedName>
        <fullName evidence="2">Uncharacterized protein</fullName>
    </submittedName>
</protein>
<keyword evidence="3" id="KW-1185">Reference proteome</keyword>
<dbReference type="Gene3D" id="1.25.40.10">
    <property type="entry name" value="Tetratricopeptide repeat domain"/>
    <property type="match status" value="1"/>
</dbReference>
<reference evidence="2 3" key="1">
    <citation type="journal article" date="2022" name="Nat. Plants">
        <title>Genomes of leafy and leafless Platanthera orchids illuminate the evolution of mycoheterotrophy.</title>
        <authorList>
            <person name="Li M.H."/>
            <person name="Liu K.W."/>
            <person name="Li Z."/>
            <person name="Lu H.C."/>
            <person name="Ye Q.L."/>
            <person name="Zhang D."/>
            <person name="Wang J.Y."/>
            <person name="Li Y.F."/>
            <person name="Zhong Z.M."/>
            <person name="Liu X."/>
            <person name="Yu X."/>
            <person name="Liu D.K."/>
            <person name="Tu X.D."/>
            <person name="Liu B."/>
            <person name="Hao Y."/>
            <person name="Liao X.Y."/>
            <person name="Jiang Y.T."/>
            <person name="Sun W.H."/>
            <person name="Chen J."/>
            <person name="Chen Y.Q."/>
            <person name="Ai Y."/>
            <person name="Zhai J.W."/>
            <person name="Wu S.S."/>
            <person name="Zhou Z."/>
            <person name="Hsiao Y.Y."/>
            <person name="Wu W.L."/>
            <person name="Chen Y.Y."/>
            <person name="Lin Y.F."/>
            <person name="Hsu J.L."/>
            <person name="Li C.Y."/>
            <person name="Wang Z.W."/>
            <person name="Zhao X."/>
            <person name="Zhong W.Y."/>
            <person name="Ma X.K."/>
            <person name="Ma L."/>
            <person name="Huang J."/>
            <person name="Chen G.Z."/>
            <person name="Huang M.Z."/>
            <person name="Huang L."/>
            <person name="Peng D.H."/>
            <person name="Luo Y.B."/>
            <person name="Zou S.Q."/>
            <person name="Chen S.P."/>
            <person name="Lan S."/>
            <person name="Tsai W.C."/>
            <person name="Van de Peer Y."/>
            <person name="Liu Z.J."/>
        </authorList>
    </citation>
    <scope>NUCLEOTIDE SEQUENCE [LARGE SCALE GENOMIC DNA]</scope>
    <source>
        <strain evidence="2">Lor287</strain>
    </source>
</reference>
<organism evidence="2 3">
    <name type="scientific">Platanthera zijinensis</name>
    <dbReference type="NCBI Taxonomy" id="2320716"/>
    <lineage>
        <taxon>Eukaryota</taxon>
        <taxon>Viridiplantae</taxon>
        <taxon>Streptophyta</taxon>
        <taxon>Embryophyta</taxon>
        <taxon>Tracheophyta</taxon>
        <taxon>Spermatophyta</taxon>
        <taxon>Magnoliopsida</taxon>
        <taxon>Liliopsida</taxon>
        <taxon>Asparagales</taxon>
        <taxon>Orchidaceae</taxon>
        <taxon>Orchidoideae</taxon>
        <taxon>Orchideae</taxon>
        <taxon>Orchidinae</taxon>
        <taxon>Platanthera</taxon>
    </lineage>
</organism>
<proteinExistence type="predicted"/>
<sequence>MSWARVLIELSQFQTRSDLIKFVKDINFSKLEETLEINPKKHAAIWPWMPSLILRGQCSASAGTRRGIYILLVILVTVLSHFQAKN</sequence>
<dbReference type="InterPro" id="IPR011990">
    <property type="entry name" value="TPR-like_helical_dom_sf"/>
</dbReference>
<keyword evidence="1" id="KW-0812">Transmembrane</keyword>
<evidence type="ECO:0000256" key="1">
    <source>
        <dbReference type="SAM" id="Phobius"/>
    </source>
</evidence>
<name>A0AAP0G1C4_9ASPA</name>
<gene>
    <name evidence="2" type="ORF">KSP39_PZI015510</name>
</gene>
<evidence type="ECO:0000313" key="2">
    <source>
        <dbReference type="EMBL" id="KAK8933495.1"/>
    </source>
</evidence>
<accession>A0AAP0G1C4</accession>
<keyword evidence="1" id="KW-0472">Membrane</keyword>
<dbReference type="Pfam" id="PF06552">
    <property type="entry name" value="TOM20_plant"/>
    <property type="match status" value="1"/>
</dbReference>
<dbReference type="EMBL" id="JBBWWQ010000013">
    <property type="protein sequence ID" value="KAK8933495.1"/>
    <property type="molecule type" value="Genomic_DNA"/>
</dbReference>
<comment type="caution">
    <text evidence="2">The sequence shown here is derived from an EMBL/GenBank/DDBJ whole genome shotgun (WGS) entry which is preliminary data.</text>
</comment>
<dbReference type="Proteomes" id="UP001418222">
    <property type="component" value="Unassembled WGS sequence"/>
</dbReference>
<dbReference type="AlphaFoldDB" id="A0AAP0G1C4"/>
<keyword evidence="1" id="KW-1133">Transmembrane helix</keyword>
<feature type="transmembrane region" description="Helical" evidence="1">
    <location>
        <begin position="67"/>
        <end position="84"/>
    </location>
</feature>